<protein>
    <submittedName>
        <fullName evidence="2">Type 12 methyltransferase</fullName>
    </submittedName>
</protein>
<evidence type="ECO:0000313" key="3">
    <source>
        <dbReference type="Proteomes" id="UP000010729"/>
    </source>
</evidence>
<reference evidence="2 3" key="1">
    <citation type="journal article" date="2013" name="Genome Announc.">
        <title>Draft Genome Sequence of Arthrobacter crystallopoietes Strain BAB-32, Revealing Genes for Bioremediation.</title>
        <authorList>
            <person name="Joshi M.N."/>
            <person name="Pandit A.S."/>
            <person name="Sharma A."/>
            <person name="Pandya R.V."/>
            <person name="Desai S.M."/>
            <person name="Saxena A.K."/>
            <person name="Bagatharia S.B."/>
        </authorList>
    </citation>
    <scope>NUCLEOTIDE SEQUENCE [LARGE SCALE GENOMIC DNA]</scope>
    <source>
        <strain evidence="2 3">BAB-32</strain>
    </source>
</reference>
<feature type="compositionally biased region" description="Basic residues" evidence="1">
    <location>
        <begin position="71"/>
        <end position="82"/>
    </location>
</feature>
<dbReference type="RefSeq" id="WP_005274924.1">
    <property type="nucleotide sequence ID" value="NZ_ANPE02000296.1"/>
</dbReference>
<dbReference type="Proteomes" id="UP000010729">
    <property type="component" value="Unassembled WGS sequence"/>
</dbReference>
<comment type="caution">
    <text evidence="2">The sequence shown here is derived from an EMBL/GenBank/DDBJ whole genome shotgun (WGS) entry which is preliminary data.</text>
</comment>
<dbReference type="EMBL" id="ANPE02000296">
    <property type="protein sequence ID" value="EMY32291.1"/>
    <property type="molecule type" value="Genomic_DNA"/>
</dbReference>
<proteinExistence type="predicted"/>
<dbReference type="GO" id="GO:0008168">
    <property type="term" value="F:methyltransferase activity"/>
    <property type="evidence" value="ECO:0007669"/>
    <property type="project" value="UniProtKB-KW"/>
</dbReference>
<feature type="region of interest" description="Disordered" evidence="1">
    <location>
        <begin position="59"/>
        <end position="82"/>
    </location>
</feature>
<dbReference type="GO" id="GO:0032259">
    <property type="term" value="P:methylation"/>
    <property type="evidence" value="ECO:0007669"/>
    <property type="project" value="UniProtKB-KW"/>
</dbReference>
<organism evidence="2 3">
    <name type="scientific">Arthrobacter crystallopoietes BAB-32</name>
    <dbReference type="NCBI Taxonomy" id="1246476"/>
    <lineage>
        <taxon>Bacteria</taxon>
        <taxon>Bacillati</taxon>
        <taxon>Actinomycetota</taxon>
        <taxon>Actinomycetes</taxon>
        <taxon>Micrococcales</taxon>
        <taxon>Micrococcaceae</taxon>
        <taxon>Crystallibacter</taxon>
    </lineage>
</organism>
<dbReference type="SUPFAM" id="SSF53335">
    <property type="entry name" value="S-adenosyl-L-methionine-dependent methyltransferases"/>
    <property type="match status" value="1"/>
</dbReference>
<evidence type="ECO:0000313" key="2">
    <source>
        <dbReference type="EMBL" id="EMY32291.1"/>
    </source>
</evidence>
<name>N1UPG4_9MICC</name>
<keyword evidence="3" id="KW-1185">Reference proteome</keyword>
<dbReference type="Gene3D" id="3.40.50.150">
    <property type="entry name" value="Vaccinia Virus protein VP39"/>
    <property type="match status" value="1"/>
</dbReference>
<gene>
    <name evidence="2" type="ORF">D477_020953</name>
</gene>
<keyword evidence="2" id="KW-0489">Methyltransferase</keyword>
<sequence length="82" mass="9141">MVDAVGDFWESFYNERDQVWSGRPNAMLVREVSGLAPGTAVDLGCGEGADAIWLASQAGRSPGSMCPRWRWNGRRSTRRRPE</sequence>
<evidence type="ECO:0000256" key="1">
    <source>
        <dbReference type="SAM" id="MobiDB-lite"/>
    </source>
</evidence>
<dbReference type="AlphaFoldDB" id="N1UPG4"/>
<dbReference type="InterPro" id="IPR029063">
    <property type="entry name" value="SAM-dependent_MTases_sf"/>
</dbReference>
<accession>N1UPG4</accession>
<keyword evidence="2" id="KW-0808">Transferase</keyword>